<feature type="compositionally biased region" description="Low complexity" evidence="1">
    <location>
        <begin position="109"/>
        <end position="127"/>
    </location>
</feature>
<sequence length="142" mass="16183">MTMPKNYYCSGCYDNLQKIKILENRITFLEQNMTPKIHTTRRSRSRSKRKFRSQTPVPPQVDKAPQSAPNKTKKETLKSVTRKMEQLHVSKLPEYIPPSRSSHNTQLNPSAPAYYPSSSQSGYSYDPTGGTSGYCDSPDVYE</sequence>
<proteinExistence type="predicted"/>
<evidence type="ECO:0000313" key="2">
    <source>
        <dbReference type="EMBL" id="AOC55082.1"/>
    </source>
</evidence>
<feature type="region of interest" description="Disordered" evidence="1">
    <location>
        <begin position="33"/>
        <end position="142"/>
    </location>
</feature>
<evidence type="ECO:0000256" key="1">
    <source>
        <dbReference type="SAM" id="MobiDB-lite"/>
    </source>
</evidence>
<organism evidence="2">
    <name type="scientific">Berant virus</name>
    <dbReference type="NCBI Taxonomy" id="1888315"/>
    <lineage>
        <taxon>Viruses</taxon>
    </lineage>
</organism>
<protein>
    <submittedName>
        <fullName evidence="2">ORFX</fullName>
    </submittedName>
</protein>
<accession>A0A1B2RVR2</accession>
<feature type="compositionally biased region" description="Polar residues" evidence="1">
    <location>
        <begin position="99"/>
        <end position="108"/>
    </location>
</feature>
<name>A0A1B2RVR2_9VIRU</name>
<reference evidence="2" key="1">
    <citation type="submission" date="2016-07" db="EMBL/GenBank/DDBJ databases">
        <authorList>
            <person name="Greninger A.L."/>
            <person name="Makhsous N."/>
            <person name="Shean R."/>
            <person name="Jerome K."/>
            <person name="Haman K."/>
        </authorList>
    </citation>
    <scope>NUCLEOTIDE SEQUENCE</scope>
    <source>
        <strain evidence="2">N1</strain>
    </source>
</reference>
<feature type="compositionally biased region" description="Basic residues" evidence="1">
    <location>
        <begin position="38"/>
        <end position="52"/>
    </location>
</feature>
<dbReference type="EMBL" id="KX580901">
    <property type="protein sequence ID" value="AOC55082.1"/>
    <property type="molecule type" value="Genomic_RNA"/>
</dbReference>
<feature type="compositionally biased region" description="Basic and acidic residues" evidence="1">
    <location>
        <begin position="72"/>
        <end position="88"/>
    </location>
</feature>